<dbReference type="PANTHER" id="PTHR34615">
    <property type="entry name" value="PX DOMAIN-CONTAINING PROTEIN"/>
    <property type="match status" value="1"/>
</dbReference>
<dbReference type="Proteomes" id="UP001249851">
    <property type="component" value="Unassembled WGS sequence"/>
</dbReference>
<dbReference type="AlphaFoldDB" id="A0AAD9V7Y7"/>
<evidence type="ECO:0000313" key="1">
    <source>
        <dbReference type="EMBL" id="KAK2564332.1"/>
    </source>
</evidence>
<accession>A0AAD9V7Y7</accession>
<reference evidence="1" key="2">
    <citation type="journal article" date="2023" name="Science">
        <title>Genomic signatures of disease resistance in endangered staghorn corals.</title>
        <authorList>
            <person name="Vollmer S.V."/>
            <person name="Selwyn J.D."/>
            <person name="Despard B.A."/>
            <person name="Roesel C.L."/>
        </authorList>
    </citation>
    <scope>NUCLEOTIDE SEQUENCE</scope>
    <source>
        <strain evidence="1">K2</strain>
    </source>
</reference>
<gene>
    <name evidence="1" type="ORF">P5673_012594</name>
</gene>
<sequence>MWPEDFWEDYSNMAAAKRFEKVNIPRLKNALQLPGYYICRNGTCATAMEALLILLRRLAYPNRWCELVSLFGRAESELSIIDNRYSHLRDSLDLIWLDTGLFSELIHGKGASLQQCWGFINGTARPLARPIHSQRIMFNGHKRTHCI</sequence>
<proteinExistence type="predicted"/>
<dbReference type="PANTHER" id="PTHR34615:SF1">
    <property type="entry name" value="PX DOMAIN-CONTAINING PROTEIN"/>
    <property type="match status" value="1"/>
</dbReference>
<organism evidence="1 2">
    <name type="scientific">Acropora cervicornis</name>
    <name type="common">Staghorn coral</name>
    <dbReference type="NCBI Taxonomy" id="6130"/>
    <lineage>
        <taxon>Eukaryota</taxon>
        <taxon>Metazoa</taxon>
        <taxon>Cnidaria</taxon>
        <taxon>Anthozoa</taxon>
        <taxon>Hexacorallia</taxon>
        <taxon>Scleractinia</taxon>
        <taxon>Astrocoeniina</taxon>
        <taxon>Acroporidae</taxon>
        <taxon>Acropora</taxon>
    </lineage>
</organism>
<name>A0AAD9V7Y7_ACRCE</name>
<keyword evidence="2" id="KW-1185">Reference proteome</keyword>
<evidence type="ECO:0000313" key="2">
    <source>
        <dbReference type="Proteomes" id="UP001249851"/>
    </source>
</evidence>
<comment type="caution">
    <text evidence="1">The sequence shown here is derived from an EMBL/GenBank/DDBJ whole genome shotgun (WGS) entry which is preliminary data.</text>
</comment>
<protein>
    <submittedName>
        <fullName evidence="1">Uncharacterized protein</fullName>
    </submittedName>
</protein>
<reference evidence="1" key="1">
    <citation type="journal article" date="2023" name="G3 (Bethesda)">
        <title>Whole genome assembly and annotation of the endangered Caribbean coral Acropora cervicornis.</title>
        <authorList>
            <person name="Selwyn J.D."/>
            <person name="Vollmer S.V."/>
        </authorList>
    </citation>
    <scope>NUCLEOTIDE SEQUENCE</scope>
    <source>
        <strain evidence="1">K2</strain>
    </source>
</reference>
<dbReference type="EMBL" id="JARQWQ010000023">
    <property type="protein sequence ID" value="KAK2564332.1"/>
    <property type="molecule type" value="Genomic_DNA"/>
</dbReference>